<dbReference type="EMBL" id="KK114248">
    <property type="protein sequence ID" value="KFM61998.1"/>
    <property type="molecule type" value="Genomic_DNA"/>
</dbReference>
<sequence>MVPEPSSKPHPTLIEALNGNFQTLTFRNVGSFLCEPPRYTWDEVREINRTASEVGDKTFVFAIELHRTKPDVVLAHLQRAYICPPEQLSEAMAAD</sequence>
<keyword evidence="2" id="KW-1185">Reference proteome</keyword>
<organism evidence="1 2">
    <name type="scientific">Stegodyphus mimosarum</name>
    <name type="common">African social velvet spider</name>
    <dbReference type="NCBI Taxonomy" id="407821"/>
    <lineage>
        <taxon>Eukaryota</taxon>
        <taxon>Metazoa</taxon>
        <taxon>Ecdysozoa</taxon>
        <taxon>Arthropoda</taxon>
        <taxon>Chelicerata</taxon>
        <taxon>Arachnida</taxon>
        <taxon>Araneae</taxon>
        <taxon>Araneomorphae</taxon>
        <taxon>Entelegynae</taxon>
        <taxon>Eresoidea</taxon>
        <taxon>Eresidae</taxon>
        <taxon>Stegodyphus</taxon>
    </lineage>
</organism>
<dbReference type="Proteomes" id="UP000054359">
    <property type="component" value="Unassembled WGS sequence"/>
</dbReference>
<feature type="non-terminal residue" evidence="1">
    <location>
        <position position="95"/>
    </location>
</feature>
<dbReference type="AlphaFoldDB" id="A0A087TA59"/>
<name>A0A087TA59_STEMI</name>
<proteinExistence type="predicted"/>
<accession>A0A087TA59</accession>
<gene>
    <name evidence="1" type="ORF">X975_01444</name>
</gene>
<evidence type="ECO:0000313" key="2">
    <source>
        <dbReference type="Proteomes" id="UP000054359"/>
    </source>
</evidence>
<reference evidence="1 2" key="1">
    <citation type="submission" date="2013-11" db="EMBL/GenBank/DDBJ databases">
        <title>Genome sequencing of Stegodyphus mimosarum.</title>
        <authorList>
            <person name="Bechsgaard J."/>
        </authorList>
    </citation>
    <scope>NUCLEOTIDE SEQUENCE [LARGE SCALE GENOMIC DNA]</scope>
</reference>
<evidence type="ECO:0000313" key="1">
    <source>
        <dbReference type="EMBL" id="KFM61998.1"/>
    </source>
</evidence>
<protein>
    <submittedName>
        <fullName evidence="1">Uncharacterized protein</fullName>
    </submittedName>
</protein>